<dbReference type="EMBL" id="KV417290">
    <property type="protein sequence ID" value="KZO95169.1"/>
    <property type="molecule type" value="Genomic_DNA"/>
</dbReference>
<dbReference type="InterPro" id="IPR034261">
    <property type="entry name" value="CNOT4_RRM"/>
</dbReference>
<dbReference type="GO" id="GO:0030014">
    <property type="term" value="C:CCR4-NOT complex"/>
    <property type="evidence" value="ECO:0007669"/>
    <property type="project" value="InterPro"/>
</dbReference>
<keyword evidence="7" id="KW-0539">Nucleus</keyword>
<feature type="compositionally biased region" description="Basic and acidic residues" evidence="10">
    <location>
        <begin position="1070"/>
        <end position="1079"/>
    </location>
</feature>
<dbReference type="GO" id="GO:0003723">
    <property type="term" value="F:RNA binding"/>
    <property type="evidence" value="ECO:0007669"/>
    <property type="project" value="UniProtKB-UniRule"/>
</dbReference>
<dbReference type="FunFam" id="3.30.40.10:FF:000006">
    <property type="entry name" value="CCR4-NOT transcription complex subunit 4"/>
    <property type="match status" value="1"/>
</dbReference>
<evidence type="ECO:0000259" key="12">
    <source>
        <dbReference type="PROSITE" id="PS50102"/>
    </source>
</evidence>
<dbReference type="InterPro" id="IPR039780">
    <property type="entry name" value="Mot2"/>
</dbReference>
<accession>A0A167KZ80</accession>
<dbReference type="InterPro" id="IPR035979">
    <property type="entry name" value="RBD_domain_sf"/>
</dbReference>
<feature type="compositionally biased region" description="Pro residues" evidence="10">
    <location>
        <begin position="440"/>
        <end position="452"/>
    </location>
</feature>
<feature type="region of interest" description="Disordered" evidence="10">
    <location>
        <begin position="105"/>
        <end position="125"/>
    </location>
</feature>
<dbReference type="Gene3D" id="3.30.40.10">
    <property type="entry name" value="Zinc/RING finger domain, C3HC4 (zinc finger)"/>
    <property type="match status" value="1"/>
</dbReference>
<evidence type="ECO:0000256" key="6">
    <source>
        <dbReference type="ARBA" id="ARBA00023054"/>
    </source>
</evidence>
<proteinExistence type="predicted"/>
<feature type="compositionally biased region" description="Polar residues" evidence="10">
    <location>
        <begin position="934"/>
        <end position="945"/>
    </location>
</feature>
<dbReference type="STRING" id="1330018.A0A167KZ80"/>
<dbReference type="GO" id="GO:0016567">
    <property type="term" value="P:protein ubiquitination"/>
    <property type="evidence" value="ECO:0007669"/>
    <property type="project" value="TreeGrafter"/>
</dbReference>
<dbReference type="InterPro" id="IPR012677">
    <property type="entry name" value="Nucleotide-bd_a/b_plait_sf"/>
</dbReference>
<protein>
    <recommendedName>
        <fullName evidence="15">RING-type domain-containing protein</fullName>
    </recommendedName>
</protein>
<dbReference type="Gene3D" id="3.30.70.330">
    <property type="match status" value="1"/>
</dbReference>
<feature type="region of interest" description="Disordered" evidence="10">
    <location>
        <begin position="929"/>
        <end position="1040"/>
    </location>
</feature>
<feature type="region of interest" description="Disordered" evidence="10">
    <location>
        <begin position="294"/>
        <end position="398"/>
    </location>
</feature>
<dbReference type="SMART" id="SM00361">
    <property type="entry name" value="RRM_1"/>
    <property type="match status" value="1"/>
</dbReference>
<feature type="compositionally biased region" description="Polar residues" evidence="10">
    <location>
        <begin position="1017"/>
        <end position="1033"/>
    </location>
</feature>
<dbReference type="CDD" id="cd16618">
    <property type="entry name" value="mRING-HC-C4C4_CNOT4"/>
    <property type="match status" value="1"/>
</dbReference>
<evidence type="ECO:0000313" key="14">
    <source>
        <dbReference type="Proteomes" id="UP000076738"/>
    </source>
</evidence>
<evidence type="ECO:0000256" key="3">
    <source>
        <dbReference type="ARBA" id="ARBA00022771"/>
    </source>
</evidence>
<dbReference type="InterPro" id="IPR000504">
    <property type="entry name" value="RRM_dom"/>
</dbReference>
<sequence length="1364" mass="144951">MSTRTAVSTTPSLPPAPTATGLYHKANVLASVQDAYWSDDEAEDNECPLCLEEMDLSDMNFKPCPCGYQICRFCWHHIKTNLNGKCPACRRDYTEEAVEFKPVGKDDQKRLAQKKRQKEKERRDLDTLGRRHLTNVRIVQRNMIYVTGIGQRFAKEELLPTLRSSEYFGQYGKITKILLVKRTPLTNSASRDAVVGLYINYYRREDAARAIAAVDGAPSPSGGGEVMRASYGTTKYCVNFLRGVPCTNQGCLDLHDWGDERDCFTKEDLSTLSVATGPMPKSAKLTALVFRKHTLKEGEHRPRQSPATATPSRKSEDAERKAPPTVSSRYESHGGAIEAPGLPKTASWARSGQAMRPASPMGAVPPPGLQTARPSVQRATTRPRDAPAPSRPATSSSIPIKPVAATVEKKIPTGTIRPAVEVAPNASTAAIDITSLSKPSAPPNLTGPPPGIPGASTSKAVPSQPARPPSLAAPPVASSPSRPPGIEPPAIVASTSSYKMTNQGKALLDDVLNLREAAPAEPLNPFPEFDRTLMNLQSGSFSFSLDLNSSAAVRLVENRGTSDWSAPASPAMAKFGITPISIPLGSADLEHVASPVYSGSFNPFDPPKDDRSGSQGRSGPSSRAQSPAEDEVRRSSRFGFARRPGGGLATPGSTYRAIPSLTSSPTKFSETLAASSPGISSAALSPLHQHAPAQNSVSNWSYSDYAPATQPSEWSYGNHDPVQALSPQAEARAFKSLDLDSDNYGRQDQISDNAMLHKMLNIGGGPPLSLSPQIVAAGVSAGPPPGLAGPTSNFANDQASAFSGSPRSGRVPVGSSGSSRMGAGSPSFNSGGYSHSYGQGRSVANAHYAAMSISNAGDVEVASVSAEGNVPDEETNLESQSVSVAVSALSSPVPPTWPLEIAATQLPGPANAEISTPSEVEAPALSESDFPALPSSQLATSSSKAQGKRPVASTRSIEPKTTASIRKITSGKKVVATANQKPPTQDIESSTSAETSLSPVAGKATTLPAKKEAKGATGSTVQTVNKVNQSRAVPQSVGPVSPEPVTIAPFISRKTRKVKAAPILKAPRKSSKDISHPAEEADTPETDEPGDSAENVPVAPDLDVTSVEPEASPYPLEVQGAPPADLSKLLNEVGRYLDVEGLTFFDTGTINTKGQSNIRYAPLVHALSTLSSGTSFTGNMPNSSIDSAVSSFQQLLETLTQTISDILHLLPRNTWDDSSSFDGVLREMLRAEDLLDEVNENGEIRDDEVASLTMALEKRARWMEHQLTKLEDLHRDINMAAVRAVLSINDRGWDATGFLPRQGDSLSRYDSDDSDDQSRPETRTVFVSAEELEEALAIAKVKEAAAEAELKQIMHRNCGQLWLA</sequence>
<dbReference type="PANTHER" id="PTHR12603">
    <property type="entry name" value="CCR4-NOT TRANSCRIPTION COMPLEX RELATED"/>
    <property type="match status" value="1"/>
</dbReference>
<dbReference type="OrthoDB" id="1923159at2759"/>
<dbReference type="Pfam" id="PF14570">
    <property type="entry name" value="zf-RING_4"/>
    <property type="match status" value="1"/>
</dbReference>
<dbReference type="PROSITE" id="PS50089">
    <property type="entry name" value="ZF_RING_2"/>
    <property type="match status" value="1"/>
</dbReference>
<feature type="compositionally biased region" description="Acidic residues" evidence="10">
    <location>
        <begin position="1080"/>
        <end position="1091"/>
    </location>
</feature>
<feature type="compositionally biased region" description="Low complexity" evidence="10">
    <location>
        <begin position="387"/>
        <end position="397"/>
    </location>
</feature>
<evidence type="ECO:0000256" key="7">
    <source>
        <dbReference type="ARBA" id="ARBA00023242"/>
    </source>
</evidence>
<keyword evidence="4" id="KW-0862">Zinc</keyword>
<evidence type="ECO:0000256" key="5">
    <source>
        <dbReference type="ARBA" id="ARBA00022884"/>
    </source>
</evidence>
<feature type="region of interest" description="Disordered" evidence="10">
    <location>
        <begin position="598"/>
        <end position="662"/>
    </location>
</feature>
<evidence type="ECO:0000256" key="10">
    <source>
        <dbReference type="SAM" id="MobiDB-lite"/>
    </source>
</evidence>
<dbReference type="GO" id="GO:0005634">
    <property type="term" value="C:nucleus"/>
    <property type="evidence" value="ECO:0007669"/>
    <property type="project" value="UniProtKB-SubCell"/>
</dbReference>
<feature type="domain" description="RING-type" evidence="11">
    <location>
        <begin position="47"/>
        <end position="90"/>
    </location>
</feature>
<evidence type="ECO:0000256" key="1">
    <source>
        <dbReference type="ARBA" id="ARBA00004123"/>
    </source>
</evidence>
<feature type="compositionally biased region" description="Low complexity" evidence="10">
    <location>
        <begin position="613"/>
        <end position="627"/>
    </location>
</feature>
<feature type="region of interest" description="Disordered" evidence="10">
    <location>
        <begin position="1058"/>
        <end position="1098"/>
    </location>
</feature>
<keyword evidence="2" id="KW-0479">Metal-binding</keyword>
<evidence type="ECO:0000256" key="2">
    <source>
        <dbReference type="ARBA" id="ARBA00022723"/>
    </source>
</evidence>
<evidence type="ECO:0000256" key="8">
    <source>
        <dbReference type="PROSITE-ProRule" id="PRU00175"/>
    </source>
</evidence>
<evidence type="ECO:0000256" key="4">
    <source>
        <dbReference type="ARBA" id="ARBA00022833"/>
    </source>
</evidence>
<feature type="compositionally biased region" description="Polar residues" evidence="10">
    <location>
        <begin position="953"/>
        <end position="964"/>
    </location>
</feature>
<feature type="compositionally biased region" description="Polar residues" evidence="10">
    <location>
        <begin position="977"/>
        <end position="998"/>
    </location>
</feature>
<feature type="region of interest" description="Disordered" evidence="10">
    <location>
        <begin position="435"/>
        <end position="491"/>
    </location>
</feature>
<evidence type="ECO:0008006" key="15">
    <source>
        <dbReference type="Google" id="ProtNLM"/>
    </source>
</evidence>
<dbReference type="InterPro" id="IPR003954">
    <property type="entry name" value="RRM_euk-type"/>
</dbReference>
<keyword evidence="14" id="KW-1185">Reference proteome</keyword>
<dbReference type="CDD" id="cd12438">
    <property type="entry name" value="RRM_CNOT4"/>
    <property type="match status" value="1"/>
</dbReference>
<feature type="compositionally biased region" description="Polar residues" evidence="10">
    <location>
        <begin position="790"/>
        <end position="802"/>
    </location>
</feature>
<evidence type="ECO:0000256" key="9">
    <source>
        <dbReference type="PROSITE-ProRule" id="PRU00176"/>
    </source>
</evidence>
<comment type="subcellular location">
    <subcellularLocation>
        <location evidence="1">Nucleus</location>
    </subcellularLocation>
</comment>
<dbReference type="InterPro" id="IPR013083">
    <property type="entry name" value="Znf_RING/FYVE/PHD"/>
</dbReference>
<reference evidence="13 14" key="1">
    <citation type="journal article" date="2016" name="Mol. Biol. Evol.">
        <title>Comparative Genomics of Early-Diverging Mushroom-Forming Fungi Provides Insights into the Origins of Lignocellulose Decay Capabilities.</title>
        <authorList>
            <person name="Nagy L.G."/>
            <person name="Riley R."/>
            <person name="Tritt A."/>
            <person name="Adam C."/>
            <person name="Daum C."/>
            <person name="Floudas D."/>
            <person name="Sun H."/>
            <person name="Yadav J.S."/>
            <person name="Pangilinan J."/>
            <person name="Larsson K.H."/>
            <person name="Matsuura K."/>
            <person name="Barry K."/>
            <person name="Labutti K."/>
            <person name="Kuo R."/>
            <person name="Ohm R.A."/>
            <person name="Bhattacharya S.S."/>
            <person name="Shirouzu T."/>
            <person name="Yoshinaga Y."/>
            <person name="Martin F.M."/>
            <person name="Grigoriev I.V."/>
            <person name="Hibbett D.S."/>
        </authorList>
    </citation>
    <scope>NUCLEOTIDE SEQUENCE [LARGE SCALE GENOMIC DNA]</scope>
    <source>
        <strain evidence="13 14">TUFC12733</strain>
    </source>
</reference>
<dbReference type="SUPFAM" id="SSF54928">
    <property type="entry name" value="RNA-binding domain, RBD"/>
    <property type="match status" value="1"/>
</dbReference>
<organism evidence="13 14">
    <name type="scientific">Calocera viscosa (strain TUFC12733)</name>
    <dbReference type="NCBI Taxonomy" id="1330018"/>
    <lineage>
        <taxon>Eukaryota</taxon>
        <taxon>Fungi</taxon>
        <taxon>Dikarya</taxon>
        <taxon>Basidiomycota</taxon>
        <taxon>Agaricomycotina</taxon>
        <taxon>Dacrymycetes</taxon>
        <taxon>Dacrymycetales</taxon>
        <taxon>Dacrymycetaceae</taxon>
        <taxon>Calocera</taxon>
    </lineage>
</organism>
<gene>
    <name evidence="13" type="ORF">CALVIDRAFT_555866</name>
</gene>
<evidence type="ECO:0000259" key="11">
    <source>
        <dbReference type="PROSITE" id="PS50089"/>
    </source>
</evidence>
<dbReference type="InterPro" id="IPR039515">
    <property type="entry name" value="NOT4_mRING-HC-C4C4"/>
</dbReference>
<dbReference type="Proteomes" id="UP000076738">
    <property type="component" value="Unassembled WGS sequence"/>
</dbReference>
<feature type="region of interest" description="Disordered" evidence="10">
    <location>
        <begin position="786"/>
        <end position="827"/>
    </location>
</feature>
<dbReference type="PANTHER" id="PTHR12603:SF0">
    <property type="entry name" value="CCR4-NOT TRANSCRIPTION COMPLEX SUBUNIT 4"/>
    <property type="match status" value="1"/>
</dbReference>
<dbReference type="SUPFAM" id="SSF57850">
    <property type="entry name" value="RING/U-box"/>
    <property type="match status" value="1"/>
</dbReference>
<feature type="compositionally biased region" description="Basic and acidic residues" evidence="10">
    <location>
        <begin position="313"/>
        <end position="322"/>
    </location>
</feature>
<evidence type="ECO:0000313" key="13">
    <source>
        <dbReference type="EMBL" id="KZO95169.1"/>
    </source>
</evidence>
<feature type="compositionally biased region" description="Low complexity" evidence="10">
    <location>
        <begin position="803"/>
        <end position="827"/>
    </location>
</feature>
<dbReference type="GO" id="GO:0008270">
    <property type="term" value="F:zinc ion binding"/>
    <property type="evidence" value="ECO:0007669"/>
    <property type="project" value="UniProtKB-KW"/>
</dbReference>
<dbReference type="PROSITE" id="PS50102">
    <property type="entry name" value="RRM"/>
    <property type="match status" value="1"/>
</dbReference>
<dbReference type="InterPro" id="IPR001841">
    <property type="entry name" value="Znf_RING"/>
</dbReference>
<dbReference type="GO" id="GO:0004842">
    <property type="term" value="F:ubiquitin-protein transferase activity"/>
    <property type="evidence" value="ECO:0007669"/>
    <property type="project" value="InterPro"/>
</dbReference>
<name>A0A167KZ80_CALVF</name>
<keyword evidence="3 8" id="KW-0863">Zinc-finger</keyword>
<feature type="domain" description="RRM" evidence="12">
    <location>
        <begin position="142"/>
        <end position="234"/>
    </location>
</feature>
<keyword evidence="5 9" id="KW-0694">RNA-binding</keyword>
<keyword evidence="6" id="KW-0175">Coiled coil</keyword>